<evidence type="ECO:0000313" key="1">
    <source>
        <dbReference type="EMBL" id="OGZ93444.1"/>
    </source>
</evidence>
<protein>
    <submittedName>
        <fullName evidence="1">Uncharacterized protein</fullName>
    </submittedName>
</protein>
<dbReference type="Proteomes" id="UP000177152">
    <property type="component" value="Unassembled WGS sequence"/>
</dbReference>
<comment type="caution">
    <text evidence="1">The sequence shown here is derived from an EMBL/GenBank/DDBJ whole genome shotgun (WGS) entry which is preliminary data.</text>
</comment>
<dbReference type="EMBL" id="MHQC01000059">
    <property type="protein sequence ID" value="OGZ93444.1"/>
    <property type="molecule type" value="Genomic_DNA"/>
</dbReference>
<accession>A0A1G2K1Z0</accession>
<gene>
    <name evidence="1" type="ORF">A2633_01830</name>
</gene>
<reference evidence="1 2" key="1">
    <citation type="journal article" date="2016" name="Nat. Commun.">
        <title>Thousands of microbial genomes shed light on interconnected biogeochemical processes in an aquifer system.</title>
        <authorList>
            <person name="Anantharaman K."/>
            <person name="Brown C.T."/>
            <person name="Hug L.A."/>
            <person name="Sharon I."/>
            <person name="Castelle C.J."/>
            <person name="Probst A.J."/>
            <person name="Thomas B.C."/>
            <person name="Singh A."/>
            <person name="Wilkins M.J."/>
            <person name="Karaoz U."/>
            <person name="Brodie E.L."/>
            <person name="Williams K.H."/>
            <person name="Hubbard S.S."/>
            <person name="Banfield J.F."/>
        </authorList>
    </citation>
    <scope>NUCLEOTIDE SEQUENCE [LARGE SCALE GENOMIC DNA]</scope>
</reference>
<evidence type="ECO:0000313" key="2">
    <source>
        <dbReference type="Proteomes" id="UP000177152"/>
    </source>
</evidence>
<sequence length="133" mass="15629">MTIEELFPKGKYQFRASTAYSLPDFHLMVEITHFFHKPPYYPQFVGEFKTFRDDSGELSVKVVSIRSPRGEEAYYMENSEEGFDHWEPEEADAVLKEFMQNLSEKYEDINFDLGNLIKASMLAEHASSWKRID</sequence>
<name>A0A1G2K1Z0_9BACT</name>
<organism evidence="1 2">
    <name type="scientific">Candidatus Sungbacteria bacterium RIFCSPHIGHO2_01_FULL_47_32</name>
    <dbReference type="NCBI Taxonomy" id="1802264"/>
    <lineage>
        <taxon>Bacteria</taxon>
        <taxon>Candidatus Sungiibacteriota</taxon>
    </lineage>
</organism>
<dbReference type="AlphaFoldDB" id="A0A1G2K1Z0"/>
<proteinExistence type="predicted"/>